<keyword evidence="1" id="KW-0472">Membrane</keyword>
<dbReference type="HOGENOM" id="CLU_031185_0_0_0"/>
<keyword evidence="1" id="KW-1133">Transmembrane helix</keyword>
<feature type="transmembrane region" description="Helical" evidence="1">
    <location>
        <begin position="350"/>
        <end position="368"/>
    </location>
</feature>
<sequence>MKEKTREYIYFFMIPLLILFYAFILNNPKEIFEGVNKILNTSDILISDYFYISNLGATFFNAGIICLFNAYLIYIYDLKLNGLLIVSVLITLSFGFMGKNIYNIIPFYIGSYIYIKFIGREFKTVIPITMMSTTLAPIVSSLGVLGIIMGIFIGFIMPIITKHTLLYHGGYNLYNTGFAGGLFGIILYSIILSFGIKFDVNRSYNNIFYTSPFIFFLLLFSLMVIIGYLNDKNIFENMKSIHRHTGRLVTDFVQEEGFYASFFNMGIMGLVCLIFPMYFKVFNGPVICAILTVVSFGGFGKHLKNILPVMIGVIIMYYLTRTRVDETILLMTIFFSTTLAPIAGKYGWHLGIIAGIFHFSVATQIGAVHGGMNLYNNGLAAGIVSSIYVPIIEEIKGVINIVRTRKNNS</sequence>
<dbReference type="AlphaFoldDB" id="D1AXC5"/>
<evidence type="ECO:0000313" key="3">
    <source>
        <dbReference type="Proteomes" id="UP000002072"/>
    </source>
</evidence>
<feature type="transmembrane region" description="Helical" evidence="1">
    <location>
        <begin position="7"/>
        <end position="24"/>
    </location>
</feature>
<evidence type="ECO:0008006" key="4">
    <source>
        <dbReference type="Google" id="ProtNLM"/>
    </source>
</evidence>
<feature type="transmembrane region" description="Helical" evidence="1">
    <location>
        <begin position="305"/>
        <end position="320"/>
    </location>
</feature>
<gene>
    <name evidence="2" type="ordered locus">Smon_0471</name>
</gene>
<dbReference type="GeneID" id="29674043"/>
<feature type="transmembrane region" description="Helical" evidence="1">
    <location>
        <begin position="80"/>
        <end position="98"/>
    </location>
</feature>
<feature type="transmembrane region" description="Helical" evidence="1">
    <location>
        <begin position="257"/>
        <end position="275"/>
    </location>
</feature>
<evidence type="ECO:0000313" key="2">
    <source>
        <dbReference type="EMBL" id="ACZ00951.1"/>
    </source>
</evidence>
<name>D1AXC5_STRM9</name>
<dbReference type="STRING" id="519441.Smon_0471"/>
<dbReference type="Pfam" id="PF07613">
    <property type="entry name" value="DUF1576"/>
    <property type="match status" value="2"/>
</dbReference>
<feature type="transmembrane region" description="Helical" evidence="1">
    <location>
        <begin position="173"/>
        <end position="195"/>
    </location>
</feature>
<feature type="transmembrane region" description="Helical" evidence="1">
    <location>
        <begin position="134"/>
        <end position="161"/>
    </location>
</feature>
<dbReference type="Proteomes" id="UP000002072">
    <property type="component" value="Chromosome"/>
</dbReference>
<protein>
    <recommendedName>
        <fullName evidence="4">DUF1576 domain-containing protein</fullName>
    </recommendedName>
</protein>
<evidence type="ECO:0000256" key="1">
    <source>
        <dbReference type="SAM" id="Phobius"/>
    </source>
</evidence>
<proteinExistence type="predicted"/>
<dbReference type="RefSeq" id="WP_012858508.1">
    <property type="nucleotide sequence ID" value="NC_013515.1"/>
</dbReference>
<dbReference type="KEGG" id="smf:Smon_0471"/>
<organism evidence="2 3">
    <name type="scientific">Streptobacillus moniliformis (strain ATCC 14647 / DSM 12112 / NCTC 10651 / 9901)</name>
    <dbReference type="NCBI Taxonomy" id="519441"/>
    <lineage>
        <taxon>Bacteria</taxon>
        <taxon>Fusobacteriati</taxon>
        <taxon>Fusobacteriota</taxon>
        <taxon>Fusobacteriia</taxon>
        <taxon>Fusobacteriales</taxon>
        <taxon>Leptotrichiaceae</taxon>
        <taxon>Streptobacillus</taxon>
    </lineage>
</organism>
<feature type="transmembrane region" description="Helical" evidence="1">
    <location>
        <begin position="49"/>
        <end position="73"/>
    </location>
</feature>
<dbReference type="OrthoDB" id="9776502at2"/>
<feature type="transmembrane region" description="Helical" evidence="1">
    <location>
        <begin position="207"/>
        <end position="229"/>
    </location>
</feature>
<keyword evidence="3" id="KW-1185">Reference proteome</keyword>
<dbReference type="EMBL" id="CP001779">
    <property type="protein sequence ID" value="ACZ00951.1"/>
    <property type="molecule type" value="Genomic_DNA"/>
</dbReference>
<dbReference type="eggNOG" id="ENOG502Z7MK">
    <property type="taxonomic scope" value="Bacteria"/>
</dbReference>
<reference evidence="2 3" key="1">
    <citation type="journal article" date="2009" name="Stand. Genomic Sci.">
        <title>Complete genome sequence of Streptobacillus moniliformis type strain (9901T).</title>
        <authorList>
            <person name="Nolan M."/>
            <person name="Gronow S."/>
            <person name="Lapidus A."/>
            <person name="Ivanova N."/>
            <person name="Copeland A."/>
            <person name="Lucas S."/>
            <person name="Del Rio T.G."/>
            <person name="Chen F."/>
            <person name="Tice H."/>
            <person name="Pitluck S."/>
            <person name="Cheng J.F."/>
            <person name="Sims D."/>
            <person name="Meincke L."/>
            <person name="Bruce D."/>
            <person name="Goodwin L."/>
            <person name="Brettin T."/>
            <person name="Han C."/>
            <person name="Detter J.C."/>
            <person name="Ovchinikova G."/>
            <person name="Pati A."/>
            <person name="Mavromatis K."/>
            <person name="Mikhailova N."/>
            <person name="Chen A."/>
            <person name="Palaniappan K."/>
            <person name="Land M."/>
            <person name="Hauser L."/>
            <person name="Chang Y.J."/>
            <person name="Jeffries C.D."/>
            <person name="Rohde M."/>
            <person name="Sproer C."/>
            <person name="Goker M."/>
            <person name="Bristow J."/>
            <person name="Eisen J.A."/>
            <person name="Markowitz V."/>
            <person name="Hugenholtz P."/>
            <person name="Kyrpides N.C."/>
            <person name="Klenk H.P."/>
            <person name="Chain P."/>
        </authorList>
    </citation>
    <scope>NUCLEOTIDE SEQUENCE [LARGE SCALE GENOMIC DNA]</scope>
    <source>
        <strain evidence="3">ATCC 14647 / DSM 12112 / NCTC 10651 / 9901</strain>
    </source>
</reference>
<accession>D1AXC5</accession>
<feature type="transmembrane region" description="Helical" evidence="1">
    <location>
        <begin position="104"/>
        <end position="122"/>
    </location>
</feature>
<keyword evidence="1" id="KW-0812">Transmembrane</keyword>
<dbReference type="InterPro" id="IPR011470">
    <property type="entry name" value="DUF1576"/>
</dbReference>
<feature type="transmembrane region" description="Helical" evidence="1">
    <location>
        <begin position="282"/>
        <end position="299"/>
    </location>
</feature>